<gene>
    <name evidence="2" type="ORF">H0193_01610</name>
</gene>
<protein>
    <submittedName>
        <fullName evidence="2">Uncharacterized protein</fullName>
    </submittedName>
</protein>
<keyword evidence="1" id="KW-1133">Transmembrane helix</keyword>
<feature type="transmembrane region" description="Helical" evidence="1">
    <location>
        <begin position="36"/>
        <end position="54"/>
    </location>
</feature>
<comment type="caution">
    <text evidence="2">The sequence shown here is derived from an EMBL/GenBank/DDBJ whole genome shotgun (WGS) entry which is preliminary data.</text>
</comment>
<feature type="transmembrane region" description="Helical" evidence="1">
    <location>
        <begin position="12"/>
        <end position="30"/>
    </location>
</feature>
<keyword evidence="1" id="KW-0812">Transmembrane</keyword>
<keyword evidence="1" id="KW-0472">Membrane</keyword>
<evidence type="ECO:0000256" key="1">
    <source>
        <dbReference type="SAM" id="Phobius"/>
    </source>
</evidence>
<dbReference type="EMBL" id="JACDTZ010000001">
    <property type="protein sequence ID" value="MBA5243529.1"/>
    <property type="molecule type" value="Genomic_DNA"/>
</dbReference>
<evidence type="ECO:0000313" key="3">
    <source>
        <dbReference type="Proteomes" id="UP000523682"/>
    </source>
</evidence>
<keyword evidence="3" id="KW-1185">Reference proteome</keyword>
<reference evidence="2 3" key="1">
    <citation type="submission" date="2020-07" db="EMBL/GenBank/DDBJ databases">
        <title>Draft genome and description of Corynebacterium haemomassiliense strain Marseile-Q3615 sp. nov.</title>
        <authorList>
            <person name="Boxberger M."/>
            <person name="La Scola B."/>
        </authorList>
    </citation>
    <scope>NUCLEOTIDE SEQUENCE [LARGE SCALE GENOMIC DNA]</scope>
    <source>
        <strain evidence="2 3">Marseille-Q3615</strain>
    </source>
</reference>
<evidence type="ECO:0000313" key="2">
    <source>
        <dbReference type="EMBL" id="MBA5243529.1"/>
    </source>
</evidence>
<dbReference type="Proteomes" id="UP000523682">
    <property type="component" value="Unassembled WGS sequence"/>
</dbReference>
<dbReference type="AlphaFoldDB" id="A0A7W2I306"/>
<sequence length="127" mass="13816">MSAPLHWDKKKADLSTGIVFGVMFFVVFGLMMDDMIFGIAIGIAFFAAFGLLSGKREADFDGQTLRLVEKKETTELDSASIADVIISESGAMVVKTKSGETYSVESEGDNRGLHDFAEKLRAELALN</sequence>
<name>A0A7W2I306_9CORY</name>
<organism evidence="2 3">
    <name type="scientific">Corynebacterium haemomassiliense</name>
    <dbReference type="NCBI Taxonomy" id="2754726"/>
    <lineage>
        <taxon>Bacteria</taxon>
        <taxon>Bacillati</taxon>
        <taxon>Actinomycetota</taxon>
        <taxon>Actinomycetes</taxon>
        <taxon>Mycobacteriales</taxon>
        <taxon>Corynebacteriaceae</taxon>
        <taxon>Corynebacterium</taxon>
    </lineage>
</organism>
<accession>A0A7W2I306</accession>
<proteinExistence type="predicted"/>
<dbReference type="RefSeq" id="WP_181888268.1">
    <property type="nucleotide sequence ID" value="NZ_CP170998.1"/>
</dbReference>